<dbReference type="Proteomes" id="UP000053989">
    <property type="component" value="Unassembled WGS sequence"/>
</dbReference>
<protein>
    <submittedName>
        <fullName evidence="2">Uncharacterized protein</fullName>
    </submittedName>
</protein>
<reference evidence="3" key="2">
    <citation type="submission" date="2015-01" db="EMBL/GenBank/DDBJ databases">
        <title>Evolutionary Origins and Diversification of the Mycorrhizal Mutualists.</title>
        <authorList>
            <consortium name="DOE Joint Genome Institute"/>
            <consortium name="Mycorrhizal Genomics Consortium"/>
            <person name="Kohler A."/>
            <person name="Kuo A."/>
            <person name="Nagy L.G."/>
            <person name="Floudas D."/>
            <person name="Copeland A."/>
            <person name="Barry K.W."/>
            <person name="Cichocki N."/>
            <person name="Veneault-Fourrey C."/>
            <person name="LaButti K."/>
            <person name="Lindquist E.A."/>
            <person name="Lipzen A."/>
            <person name="Lundell T."/>
            <person name="Morin E."/>
            <person name="Murat C."/>
            <person name="Riley R."/>
            <person name="Ohm R."/>
            <person name="Sun H."/>
            <person name="Tunlid A."/>
            <person name="Henrissat B."/>
            <person name="Grigoriev I.V."/>
            <person name="Hibbett D.S."/>
            <person name="Martin F."/>
        </authorList>
    </citation>
    <scope>NUCLEOTIDE SEQUENCE [LARGE SCALE GENOMIC DNA]</scope>
    <source>
        <strain evidence="3">Foug A</strain>
    </source>
</reference>
<keyword evidence="3" id="KW-1185">Reference proteome</keyword>
<sequence>MNIDEPSAPALSGSLLSGRLKETMFPLLRQGEVPNRVSVLLDGTKYLHVQVGKCLYQFEGSTREDVLRNLRVRVPPPLAAAIPPGAVRLFNTIAELDKLYALVARESEEHDLPNTKLGQRLVAWLNSVIIHVLSKWRPPAWVTSRRKNKHDGYKKAYQAVQESTCAQHEASPPPLSSVPEVQQPAAASSFSVLEASRPPAASSSSVPAPVTTHRRTFGVMSTSWRPILPPTVPPLILTRRSRTTYLRQDGLPRGGPGWGDELDEWRDFIHRLCHSGMAQRFLGIRNEADPKFREPLSDRRLRGFILEGYFAPRFQYDSNRNSWRCNFAQLFAVPGRYRAIVEREGWVIVPGRSSPWTAAVDQAPSPLLIAEHLA</sequence>
<gene>
    <name evidence="2" type="ORF">SCLCIDRAFT_33220</name>
</gene>
<evidence type="ECO:0000256" key="1">
    <source>
        <dbReference type="SAM" id="MobiDB-lite"/>
    </source>
</evidence>
<dbReference type="AlphaFoldDB" id="A0A0C2YPU1"/>
<feature type="compositionally biased region" description="Low complexity" evidence="1">
    <location>
        <begin position="195"/>
        <end position="210"/>
    </location>
</feature>
<evidence type="ECO:0000313" key="3">
    <source>
        <dbReference type="Proteomes" id="UP000053989"/>
    </source>
</evidence>
<accession>A0A0C2YPU1</accession>
<reference evidence="2 3" key="1">
    <citation type="submission" date="2014-04" db="EMBL/GenBank/DDBJ databases">
        <authorList>
            <consortium name="DOE Joint Genome Institute"/>
            <person name="Kuo A."/>
            <person name="Kohler A."/>
            <person name="Nagy L.G."/>
            <person name="Floudas D."/>
            <person name="Copeland A."/>
            <person name="Barry K.W."/>
            <person name="Cichocki N."/>
            <person name="Veneault-Fourrey C."/>
            <person name="LaButti K."/>
            <person name="Lindquist E.A."/>
            <person name="Lipzen A."/>
            <person name="Lundell T."/>
            <person name="Morin E."/>
            <person name="Murat C."/>
            <person name="Sun H."/>
            <person name="Tunlid A."/>
            <person name="Henrissat B."/>
            <person name="Grigoriev I.V."/>
            <person name="Hibbett D.S."/>
            <person name="Martin F."/>
            <person name="Nordberg H.P."/>
            <person name="Cantor M.N."/>
            <person name="Hua S.X."/>
        </authorList>
    </citation>
    <scope>NUCLEOTIDE SEQUENCE [LARGE SCALE GENOMIC DNA]</scope>
    <source>
        <strain evidence="2 3">Foug A</strain>
    </source>
</reference>
<organism evidence="2 3">
    <name type="scientific">Scleroderma citrinum Foug A</name>
    <dbReference type="NCBI Taxonomy" id="1036808"/>
    <lineage>
        <taxon>Eukaryota</taxon>
        <taxon>Fungi</taxon>
        <taxon>Dikarya</taxon>
        <taxon>Basidiomycota</taxon>
        <taxon>Agaricomycotina</taxon>
        <taxon>Agaricomycetes</taxon>
        <taxon>Agaricomycetidae</taxon>
        <taxon>Boletales</taxon>
        <taxon>Sclerodermatineae</taxon>
        <taxon>Sclerodermataceae</taxon>
        <taxon>Scleroderma</taxon>
    </lineage>
</organism>
<evidence type="ECO:0000313" key="2">
    <source>
        <dbReference type="EMBL" id="KIM51753.1"/>
    </source>
</evidence>
<dbReference type="InParanoid" id="A0A0C2YPU1"/>
<proteinExistence type="predicted"/>
<name>A0A0C2YPU1_9AGAM</name>
<dbReference type="HOGENOM" id="CLU_028355_1_0_1"/>
<dbReference type="EMBL" id="KN822242">
    <property type="protein sequence ID" value="KIM51753.1"/>
    <property type="molecule type" value="Genomic_DNA"/>
</dbReference>
<feature type="region of interest" description="Disordered" evidence="1">
    <location>
        <begin position="189"/>
        <end position="210"/>
    </location>
</feature>